<sequence length="458" mass="52541">MLVILPFCLLSCNKWLDVEPKSQVRDNDLFSTETGFKEALAGVYTSLTYEPLYGREMTFGLMGVLGYEWDYQSEQYDSDKFFEYTSVPSLARIDAVWNGMYTAIANNNKILEEIDGQKSVFQQDNYEVIKGESLALRAFLHFDLLRVFGASYEENPGKMAIPYFKKIGKEIAPQLTVSQVLDLAIADLNEAAELLKRDPLLTGRTVTSLDDQGYLMNRQLHLNYYAVKGLLARIYLYKKDMEKAYENAKIVIDANKFPWILQGNIATDLIYSTEHLFALNVTRLETIHENAFTATGGSRFSMLAATYNEYYTSSDYRYLRWFTITVDGSYYLNKYNQENILAASRNRMPVLKLAEMYFIAAEVLKTTNITQAANMINTVRERRGLTATTIDAGNIDAVIQQEFRREFIGEGQLFFYYKRKNIPRIPRAASYDIITLKGYKLPIPLSEYNNAPGRVNNR</sequence>
<evidence type="ECO:0000256" key="5">
    <source>
        <dbReference type="ARBA" id="ARBA00023237"/>
    </source>
</evidence>
<proteinExistence type="inferred from homology"/>
<evidence type="ECO:0000259" key="7">
    <source>
        <dbReference type="Pfam" id="PF14322"/>
    </source>
</evidence>
<organism evidence="8 9">
    <name type="scientific">Pedobacter frigoris</name>
    <dbReference type="NCBI Taxonomy" id="2571272"/>
    <lineage>
        <taxon>Bacteria</taxon>
        <taxon>Pseudomonadati</taxon>
        <taxon>Bacteroidota</taxon>
        <taxon>Sphingobacteriia</taxon>
        <taxon>Sphingobacteriales</taxon>
        <taxon>Sphingobacteriaceae</taxon>
        <taxon>Pedobacter</taxon>
    </lineage>
</organism>
<dbReference type="InterPro" id="IPR011990">
    <property type="entry name" value="TPR-like_helical_dom_sf"/>
</dbReference>
<name>A0A4U1CS17_9SPHI</name>
<dbReference type="AlphaFoldDB" id="A0A4U1CS17"/>
<evidence type="ECO:0000313" key="8">
    <source>
        <dbReference type="EMBL" id="TKC09705.1"/>
    </source>
</evidence>
<reference evidence="8 9" key="1">
    <citation type="submission" date="2019-04" db="EMBL/GenBank/DDBJ databases">
        <title>Pedobacter sp. RP-3-15 sp. nov., isolated from Arctic soil.</title>
        <authorList>
            <person name="Dahal R.H."/>
            <person name="Kim D.-U."/>
        </authorList>
    </citation>
    <scope>NUCLEOTIDE SEQUENCE [LARGE SCALE GENOMIC DNA]</scope>
    <source>
        <strain evidence="8 9">RP-3-15</strain>
    </source>
</reference>
<keyword evidence="5" id="KW-0998">Cell outer membrane</keyword>
<keyword evidence="9" id="KW-1185">Reference proteome</keyword>
<evidence type="ECO:0000256" key="4">
    <source>
        <dbReference type="ARBA" id="ARBA00023136"/>
    </source>
</evidence>
<evidence type="ECO:0000256" key="3">
    <source>
        <dbReference type="ARBA" id="ARBA00022729"/>
    </source>
</evidence>
<gene>
    <name evidence="8" type="ORF">FA047_00405</name>
</gene>
<dbReference type="SUPFAM" id="SSF48452">
    <property type="entry name" value="TPR-like"/>
    <property type="match status" value="1"/>
</dbReference>
<keyword evidence="3" id="KW-0732">Signal</keyword>
<evidence type="ECO:0000259" key="6">
    <source>
        <dbReference type="Pfam" id="PF07980"/>
    </source>
</evidence>
<accession>A0A4U1CS17</accession>
<comment type="caution">
    <text evidence="8">The sequence shown here is derived from an EMBL/GenBank/DDBJ whole genome shotgun (WGS) entry which is preliminary data.</text>
</comment>
<dbReference type="OrthoDB" id="1097962at2"/>
<dbReference type="GO" id="GO:0009279">
    <property type="term" value="C:cell outer membrane"/>
    <property type="evidence" value="ECO:0007669"/>
    <property type="project" value="UniProtKB-SubCell"/>
</dbReference>
<dbReference type="InterPro" id="IPR033985">
    <property type="entry name" value="SusD-like_N"/>
</dbReference>
<comment type="similarity">
    <text evidence="2">Belongs to the SusD family.</text>
</comment>
<feature type="domain" description="SusD-like N-terminal" evidence="7">
    <location>
        <begin position="14"/>
        <end position="198"/>
    </location>
</feature>
<comment type="subcellular location">
    <subcellularLocation>
        <location evidence="1">Cell outer membrane</location>
    </subcellularLocation>
</comment>
<feature type="domain" description="RagB/SusD" evidence="6">
    <location>
        <begin position="306"/>
        <end position="420"/>
    </location>
</feature>
<dbReference type="Pfam" id="PF14322">
    <property type="entry name" value="SusD-like_3"/>
    <property type="match status" value="1"/>
</dbReference>
<dbReference type="Gene3D" id="1.25.40.390">
    <property type="match status" value="1"/>
</dbReference>
<evidence type="ECO:0000313" key="9">
    <source>
        <dbReference type="Proteomes" id="UP000307244"/>
    </source>
</evidence>
<evidence type="ECO:0000256" key="1">
    <source>
        <dbReference type="ARBA" id="ARBA00004442"/>
    </source>
</evidence>
<dbReference type="InterPro" id="IPR012944">
    <property type="entry name" value="SusD_RagB_dom"/>
</dbReference>
<dbReference type="Proteomes" id="UP000307244">
    <property type="component" value="Unassembled WGS sequence"/>
</dbReference>
<evidence type="ECO:0000256" key="2">
    <source>
        <dbReference type="ARBA" id="ARBA00006275"/>
    </source>
</evidence>
<dbReference type="Pfam" id="PF07980">
    <property type="entry name" value="SusD_RagB"/>
    <property type="match status" value="1"/>
</dbReference>
<dbReference type="EMBL" id="SWBQ01000001">
    <property type="protein sequence ID" value="TKC09705.1"/>
    <property type="molecule type" value="Genomic_DNA"/>
</dbReference>
<keyword evidence="4" id="KW-0472">Membrane</keyword>
<protein>
    <submittedName>
        <fullName evidence="8">RagB/SusD family nutrient uptake outer membrane protein</fullName>
    </submittedName>
</protein>